<accession>A0A3B5Y2R7</accession>
<keyword evidence="2" id="KW-1185">Reference proteome</keyword>
<name>A0A3B5Y2R7_WHEAT</name>
<dbReference type="Proteomes" id="UP000019116">
    <property type="component" value="Chromosome 1A"/>
</dbReference>
<gene>
    <name evidence="1" type="primary">LOC123055776</name>
</gene>
<dbReference type="EnsemblPlants" id="TraesCS1A02G259100.1">
    <property type="protein sequence ID" value="TraesCS1A02G259100.1.cds1"/>
    <property type="gene ID" value="TraesCS1A02G259100"/>
</dbReference>
<dbReference type="GeneID" id="123055776"/>
<dbReference type="OrthoDB" id="720631at2759"/>
<proteinExistence type="predicted"/>
<protein>
    <submittedName>
        <fullName evidence="1">Uncharacterized protein</fullName>
    </submittedName>
</protein>
<dbReference type="AlphaFoldDB" id="A0A3B5Y2R7"/>
<dbReference type="PaxDb" id="4565-Traes_1AL_6E1D671CC1.1"/>
<sequence length="272" mass="29580">MLVWGEATPHQPPLRVERVPPLPARSLIFSDGLAGRSGDGRGAWRCPMYIESRYRLRSSSAHVAYGCMPMWRAPPPRTSSGWWLTVAASQARLAGGQSLPRGVLLAHPPISSSGPLFWRLSATSLARGVAVVVKTKSRRDGEPDRVSALIRWLFGSGLGASYGVRRPAGSITSSYMLAEGRPFYFFLPAKMPKGRQLIFCTESMAWCHGSLVVPSGNVPGDGEVTAVQKMSRTRLLFLSGCWGPLCKRQGPVCYLQLVLGPSVKCCVLHVQC</sequence>
<dbReference type="Gramene" id="TraesCS1A03G0663300.1">
    <property type="protein sequence ID" value="TraesCS1A03G0663300.1.CDS1"/>
    <property type="gene ID" value="TraesCS1A03G0663300"/>
</dbReference>
<organism evidence="1">
    <name type="scientific">Triticum aestivum</name>
    <name type="common">Wheat</name>
    <dbReference type="NCBI Taxonomy" id="4565"/>
    <lineage>
        <taxon>Eukaryota</taxon>
        <taxon>Viridiplantae</taxon>
        <taxon>Streptophyta</taxon>
        <taxon>Embryophyta</taxon>
        <taxon>Tracheophyta</taxon>
        <taxon>Spermatophyta</taxon>
        <taxon>Magnoliopsida</taxon>
        <taxon>Liliopsida</taxon>
        <taxon>Poales</taxon>
        <taxon>Poaceae</taxon>
        <taxon>BOP clade</taxon>
        <taxon>Pooideae</taxon>
        <taxon>Triticodae</taxon>
        <taxon>Triticeae</taxon>
        <taxon>Triticinae</taxon>
        <taxon>Triticum</taxon>
    </lineage>
</organism>
<evidence type="ECO:0000313" key="2">
    <source>
        <dbReference type="Proteomes" id="UP000019116"/>
    </source>
</evidence>
<dbReference type="RefSeq" id="XP_044335576.1">
    <property type="nucleotide sequence ID" value="XM_044479641.1"/>
</dbReference>
<dbReference type="KEGG" id="taes:123055776"/>
<dbReference type="Gramene" id="TraesCS1A02G259100.1">
    <property type="protein sequence ID" value="TraesCS1A02G259100.1.cds1"/>
    <property type="gene ID" value="TraesCS1A02G259100"/>
</dbReference>
<reference evidence="1" key="2">
    <citation type="submission" date="2018-10" db="UniProtKB">
        <authorList>
            <consortium name="EnsemblPlants"/>
        </authorList>
    </citation>
    <scope>IDENTIFICATION</scope>
</reference>
<reference evidence="1" key="1">
    <citation type="submission" date="2018-08" db="EMBL/GenBank/DDBJ databases">
        <authorList>
            <person name="Rossello M."/>
        </authorList>
    </citation>
    <scope>NUCLEOTIDE SEQUENCE [LARGE SCALE GENOMIC DNA]</scope>
    <source>
        <strain evidence="1">cv. Chinese Spring</strain>
    </source>
</reference>
<evidence type="ECO:0000313" key="1">
    <source>
        <dbReference type="EnsemblPlants" id="TraesCS1A02G259100.1.cds1"/>
    </source>
</evidence>